<feature type="transmembrane region" description="Helical" evidence="10">
    <location>
        <begin position="71"/>
        <end position="92"/>
    </location>
</feature>
<dbReference type="GO" id="GO:0016020">
    <property type="term" value="C:membrane"/>
    <property type="evidence" value="ECO:0007669"/>
    <property type="project" value="UniProtKB-SubCell"/>
</dbReference>
<dbReference type="GO" id="GO:0016491">
    <property type="term" value="F:oxidoreductase activity"/>
    <property type="evidence" value="ECO:0007669"/>
    <property type="project" value="UniProtKB-KW"/>
</dbReference>
<evidence type="ECO:0000256" key="1">
    <source>
        <dbReference type="ARBA" id="ARBA00004141"/>
    </source>
</evidence>
<keyword evidence="13" id="KW-1185">Reference proteome</keyword>
<dbReference type="AlphaFoldDB" id="A0A0M0JS95"/>
<feature type="transmembrane region" description="Helical" evidence="10">
    <location>
        <begin position="142"/>
        <end position="159"/>
    </location>
</feature>
<dbReference type="Proteomes" id="UP000037460">
    <property type="component" value="Unassembled WGS sequence"/>
</dbReference>
<proteinExistence type="inferred from homology"/>
<feature type="transmembrane region" description="Helical" evidence="10">
    <location>
        <begin position="112"/>
        <end position="135"/>
    </location>
</feature>
<evidence type="ECO:0000256" key="6">
    <source>
        <dbReference type="ARBA" id="ARBA00023002"/>
    </source>
</evidence>
<protein>
    <submittedName>
        <fullName evidence="12">Vitamin k epoxide reductase</fullName>
    </submittedName>
</protein>
<feature type="transmembrane region" description="Helical" evidence="10">
    <location>
        <begin position="171"/>
        <end position="191"/>
    </location>
</feature>
<dbReference type="PANTHER" id="PTHR34573:SF1">
    <property type="entry name" value="VITAMIN K EPOXIDE REDUCTASE DOMAIN-CONTAINING PROTEIN"/>
    <property type="match status" value="1"/>
</dbReference>
<evidence type="ECO:0000256" key="8">
    <source>
        <dbReference type="ARBA" id="ARBA00023157"/>
    </source>
</evidence>
<name>A0A0M0JS95_9EUKA</name>
<dbReference type="Gene3D" id="1.20.1440.130">
    <property type="entry name" value="VKOR domain"/>
    <property type="match status" value="1"/>
</dbReference>
<dbReference type="CDD" id="cd12916">
    <property type="entry name" value="VKOR_1"/>
    <property type="match status" value="1"/>
</dbReference>
<evidence type="ECO:0000256" key="9">
    <source>
        <dbReference type="ARBA" id="ARBA00023284"/>
    </source>
</evidence>
<dbReference type="InterPro" id="IPR038354">
    <property type="entry name" value="VKOR_sf"/>
</dbReference>
<dbReference type="InterPro" id="IPR036249">
    <property type="entry name" value="Thioredoxin-like_sf"/>
</dbReference>
<keyword evidence="8" id="KW-1015">Disulfide bond</keyword>
<keyword evidence="7 10" id="KW-0472">Membrane</keyword>
<comment type="caution">
    <text evidence="12">The sequence shown here is derived from an EMBL/GenBank/DDBJ whole genome shotgun (WGS) entry which is preliminary data.</text>
</comment>
<evidence type="ECO:0000256" key="3">
    <source>
        <dbReference type="ARBA" id="ARBA00022692"/>
    </source>
</evidence>
<evidence type="ECO:0000256" key="7">
    <source>
        <dbReference type="ARBA" id="ARBA00023136"/>
    </source>
</evidence>
<comment type="similarity">
    <text evidence="2">Belongs to the VKOR family.</text>
</comment>
<evidence type="ECO:0000256" key="4">
    <source>
        <dbReference type="ARBA" id="ARBA00022719"/>
    </source>
</evidence>
<gene>
    <name evidence="12" type="ORF">Ctob_010256</name>
</gene>
<evidence type="ECO:0000313" key="12">
    <source>
        <dbReference type="EMBL" id="KOO29187.1"/>
    </source>
</evidence>
<dbReference type="InterPro" id="IPR012932">
    <property type="entry name" value="VKOR"/>
</dbReference>
<evidence type="ECO:0000313" key="13">
    <source>
        <dbReference type="Proteomes" id="UP000037460"/>
    </source>
</evidence>
<dbReference type="PANTHER" id="PTHR34573">
    <property type="entry name" value="VKC DOMAIN-CONTAINING PROTEIN"/>
    <property type="match status" value="1"/>
</dbReference>
<feature type="domain" description="Vitamin K epoxide reductase" evidence="11">
    <location>
        <begin position="13"/>
        <end position="162"/>
    </location>
</feature>
<keyword evidence="3 10" id="KW-0812">Transmembrane</keyword>
<sequence length="325" mass="32575">MAATSTGDGGGDERSGRVAIAVLATAGAAETGTLTVEKLWPSGALDGFCLPGGGCADVLSGSWSTVFGVPLSAFGLLAYGAVAALAALPLLLPAAADVDGDANVAATEAPGASALVFGAGALAAFSACLMLLLLLVIQQPCVLCFASAALSASILVVTWRTPLVRSRTDAAVFAGSGALLSATAAVALYVGQSAGVAGLASADVGVDAALGPVAPPAIQAHSSARALALAGKLQARGARFYGAYWCSHCRDQKEALGAEAMKLLQYYECDANGKASRRAECMAAGIKGYPTWELEGALFPGERDLDELERMLAGEVEPDGLVAKK</sequence>
<evidence type="ECO:0000259" key="11">
    <source>
        <dbReference type="SMART" id="SM00756"/>
    </source>
</evidence>
<dbReference type="InterPro" id="IPR044698">
    <property type="entry name" value="VKOR/LTO1"/>
</dbReference>
<dbReference type="EMBL" id="JWZX01002451">
    <property type="protein sequence ID" value="KOO29187.1"/>
    <property type="molecule type" value="Genomic_DNA"/>
</dbReference>
<accession>A0A0M0JS95</accession>
<dbReference type="GO" id="GO:0048038">
    <property type="term" value="F:quinone binding"/>
    <property type="evidence" value="ECO:0007669"/>
    <property type="project" value="UniProtKB-KW"/>
</dbReference>
<reference evidence="13" key="1">
    <citation type="journal article" date="2015" name="PLoS Genet.">
        <title>Genome Sequence and Transcriptome Analyses of Chrysochromulina tobin: Metabolic Tools for Enhanced Algal Fitness in the Prominent Order Prymnesiales (Haptophyceae).</title>
        <authorList>
            <person name="Hovde B.T."/>
            <person name="Deodato C.R."/>
            <person name="Hunsperger H.M."/>
            <person name="Ryken S.A."/>
            <person name="Yost W."/>
            <person name="Jha R.K."/>
            <person name="Patterson J."/>
            <person name="Monnat R.J. Jr."/>
            <person name="Barlow S.B."/>
            <person name="Starkenburg S.R."/>
            <person name="Cattolico R.A."/>
        </authorList>
    </citation>
    <scope>NUCLEOTIDE SEQUENCE</scope>
    <source>
        <strain evidence="13">CCMP291</strain>
    </source>
</reference>
<keyword evidence="6" id="KW-0560">Oxidoreductase</keyword>
<keyword evidence="4" id="KW-0874">Quinone</keyword>
<dbReference type="Gene3D" id="3.40.30.10">
    <property type="entry name" value="Glutaredoxin"/>
    <property type="match status" value="1"/>
</dbReference>
<keyword evidence="9" id="KW-0676">Redox-active center</keyword>
<dbReference type="SMART" id="SM00756">
    <property type="entry name" value="VKc"/>
    <property type="match status" value="1"/>
</dbReference>
<dbReference type="Pfam" id="PF07884">
    <property type="entry name" value="VKOR"/>
    <property type="match status" value="1"/>
</dbReference>
<dbReference type="OrthoDB" id="343052at2759"/>
<evidence type="ECO:0000256" key="5">
    <source>
        <dbReference type="ARBA" id="ARBA00022989"/>
    </source>
</evidence>
<evidence type="ECO:0000256" key="10">
    <source>
        <dbReference type="SAM" id="Phobius"/>
    </source>
</evidence>
<dbReference type="SUPFAM" id="SSF52833">
    <property type="entry name" value="Thioredoxin-like"/>
    <property type="match status" value="1"/>
</dbReference>
<keyword evidence="5 10" id="KW-1133">Transmembrane helix</keyword>
<evidence type="ECO:0000256" key="2">
    <source>
        <dbReference type="ARBA" id="ARBA00006214"/>
    </source>
</evidence>
<comment type="subcellular location">
    <subcellularLocation>
        <location evidence="1">Membrane</location>
        <topology evidence="1">Multi-pass membrane protein</topology>
    </subcellularLocation>
</comment>
<organism evidence="12 13">
    <name type="scientific">Chrysochromulina tobinii</name>
    <dbReference type="NCBI Taxonomy" id="1460289"/>
    <lineage>
        <taxon>Eukaryota</taxon>
        <taxon>Haptista</taxon>
        <taxon>Haptophyta</taxon>
        <taxon>Prymnesiophyceae</taxon>
        <taxon>Prymnesiales</taxon>
        <taxon>Chrysochromulinaceae</taxon>
        <taxon>Chrysochromulina</taxon>
    </lineage>
</organism>